<accession>A0A1U7LPN5</accession>
<dbReference type="PANTHER" id="PTHR14149">
    <property type="entry name" value="RAS GTPASE-ACTIVATING PROTEIN WITH IQ MOTIF"/>
    <property type="match status" value="1"/>
</dbReference>
<dbReference type="Gene3D" id="1.10.506.10">
    <property type="entry name" value="GTPase Activation - p120gap, domain 1"/>
    <property type="match status" value="1"/>
</dbReference>
<dbReference type="SMART" id="SM00033">
    <property type="entry name" value="CH"/>
    <property type="match status" value="1"/>
</dbReference>
<dbReference type="InterPro" id="IPR008936">
    <property type="entry name" value="Rho_GTPase_activation_prot"/>
</dbReference>
<name>A0A1U7LPN5_NEOID</name>
<proteinExistence type="predicted"/>
<dbReference type="Gene3D" id="1.20.5.190">
    <property type="match status" value="1"/>
</dbReference>
<protein>
    <submittedName>
        <fullName evidence="4">Ras GTPase-activating-like protein rng2</fullName>
    </submittedName>
</protein>
<gene>
    <name evidence="4" type="ORF">NEOLI_003342</name>
</gene>
<evidence type="ECO:0000313" key="5">
    <source>
        <dbReference type="Proteomes" id="UP000186594"/>
    </source>
</evidence>
<dbReference type="Pfam" id="PF00307">
    <property type="entry name" value="CH"/>
    <property type="match status" value="1"/>
</dbReference>
<organism evidence="4 5">
    <name type="scientific">Neolecta irregularis (strain DAH-3)</name>
    <dbReference type="NCBI Taxonomy" id="1198029"/>
    <lineage>
        <taxon>Eukaryota</taxon>
        <taxon>Fungi</taxon>
        <taxon>Dikarya</taxon>
        <taxon>Ascomycota</taxon>
        <taxon>Taphrinomycotina</taxon>
        <taxon>Neolectales</taxon>
        <taxon>Neolectaceae</taxon>
        <taxon>Neolecta</taxon>
    </lineage>
</organism>
<feature type="compositionally biased region" description="Basic residues" evidence="1">
    <location>
        <begin position="25"/>
        <end position="37"/>
    </location>
</feature>
<dbReference type="SUPFAM" id="SSF47576">
    <property type="entry name" value="Calponin-homology domain, CH-domain"/>
    <property type="match status" value="1"/>
</dbReference>
<sequence length="1393" mass="160780">MPPSTPMRTKFPSPFASPEKQNASPRHKISHEHRSHHSPSSPASMKDLKFSSVGHMRTLSKLASDSDTIAGLFIPGVTTDAEDVAGMTGRIRLARQESQSYISRNWMDNQRQNLQAYEYLCHVGEAKEWIESCICEEIPEIVNLEESLRNGIVLARLARTFCPGIVTRIFESTKLQFKHIDNINVFFNFLAQVGLPEIFRFETTDLYNKKNIPKVIYCIHALSFLLARQGFCDYIGNLVGKLEFTEDEINNTQRGLDASGVKMPDFGGLSSAFAEPVVEEPKYVEPEPEPEPEEERIVRVLYENESTIADLQSRARAFLNRRAVTEREQAIVTATKAVIPLQSCIRGYVSRKAQMIQRTEIEKEVEWATKLQSAARCFLTRSKNESRSQQFSTVVPQVVEMQSIIRGRLARAVHQTQSITILNEAEHVSNFQARCRAFATRQNQGNSEKELSNISHLIFPFQASCRGNLIRKRNANQINNLRSFHKEIIRLQSISRGSLYRDNDHAIREDLHNHTPNFALFQSHARGLLLRSDIREVKKYLLSCGDDTVYLQAHIRGMVNRVRFQDKMQFYLENMEKIVKVQSFIRGKQQGEAYKSLTVGKNPPVGTIKNFVHLLNDSNFDFEEEIEFEKLRKLALLRVRANDQAQQHIDQLDIKIALLVKNKITLDEIVRTHKHFGGQVAHLLSLKDPISDPFDLKALNKASRKRLELYQGLFFVLQTRPEYLARLFSRLRETGMSERETKKIENFVMCLYGFAQKRREEFFLLKLIRRCIIEDIHRNESIQEFIRGSFIWVKLIAQYNRRGVKERKFLRDIVGPIVREILENDMLDLESDPSLIYRTIINNEELSTGQRSYKPINISDEEALKDPETRQAFIYHLKDLRELTEAFITTIQQNIGQLPYGLRYLAAETLKAVKTRFPNEQEDVHLLVVENLVFNRYIKPAIVAPDGFGVLEGAVSQQQRKNLNEVVKTLAQIASGRLFSREDKFLRPLNEYLQTEITRMRNIFVEAARVESAEQYFDIDPYEDHTATQKPILYIKTSEIFSIHALLYQELDFMAPDQNDILREIIRELGPLPSAEDELFSSIINGEISLTLNPSFSPVEDPDAEDKAFLVETKRCVLYIIRIQSGSSLLDILIKPITEEDEIKWQQLLTEERSNGLSRGAYSDKHLPDIFDLSYADIKRSALENILHLESLGKVSRKDNYQDILNAIAVDIRSKHRRRVRRQRELESIRSTLAHLDEKSSFLKEQLDSYNDYIEKSMETLQSRKGKKRVFIPFTKQYFHQRDLLKSGKMPQFGSFKYSATNLYEKGVLVDIEGYSERYFDKIHLTISSDSVGVFFIEGSIGSVSLPGGSVEMRLDDLLQAQFNKQQIIKVFDGKVRLNVNLMLHLIFRKFYV</sequence>
<dbReference type="CDD" id="cd21206">
    <property type="entry name" value="CH_IQGAP"/>
    <property type="match status" value="1"/>
</dbReference>
<dbReference type="GO" id="GO:0005938">
    <property type="term" value="C:cell cortex"/>
    <property type="evidence" value="ECO:0007669"/>
    <property type="project" value="TreeGrafter"/>
</dbReference>
<evidence type="ECO:0000313" key="4">
    <source>
        <dbReference type="EMBL" id="OLL24588.1"/>
    </source>
</evidence>
<dbReference type="InterPro" id="IPR001936">
    <property type="entry name" value="RasGAP_dom"/>
</dbReference>
<dbReference type="PROSITE" id="PS50021">
    <property type="entry name" value="CH"/>
    <property type="match status" value="1"/>
</dbReference>
<dbReference type="SMART" id="SM00015">
    <property type="entry name" value="IQ"/>
    <property type="match status" value="7"/>
</dbReference>
<dbReference type="STRING" id="1198029.A0A1U7LPN5"/>
<dbReference type="GO" id="GO:0032153">
    <property type="term" value="C:cell division site"/>
    <property type="evidence" value="ECO:0007669"/>
    <property type="project" value="UniProtKB-ARBA"/>
</dbReference>
<dbReference type="InterPro" id="IPR000593">
    <property type="entry name" value="RasGAP_C"/>
</dbReference>
<dbReference type="EMBL" id="LXFE01000720">
    <property type="protein sequence ID" value="OLL24588.1"/>
    <property type="molecule type" value="Genomic_DNA"/>
</dbReference>
<dbReference type="OrthoDB" id="775356at2759"/>
<dbReference type="SMART" id="SM00323">
    <property type="entry name" value="RasGAP"/>
    <property type="match status" value="1"/>
</dbReference>
<dbReference type="OMA" id="KGVLVHW"/>
<evidence type="ECO:0000259" key="3">
    <source>
        <dbReference type="PROSITE" id="PS50021"/>
    </source>
</evidence>
<dbReference type="Gene3D" id="1.10.418.10">
    <property type="entry name" value="Calponin-like domain"/>
    <property type="match status" value="1"/>
</dbReference>
<dbReference type="SUPFAM" id="SSF48350">
    <property type="entry name" value="GTPase activation domain, GAP"/>
    <property type="match status" value="1"/>
</dbReference>
<keyword evidence="5" id="KW-1185">Reference proteome</keyword>
<dbReference type="Proteomes" id="UP000186594">
    <property type="component" value="Unassembled WGS sequence"/>
</dbReference>
<dbReference type="InterPro" id="IPR000048">
    <property type="entry name" value="IQ_motif_EF-hand-BS"/>
</dbReference>
<dbReference type="GO" id="GO:0005096">
    <property type="term" value="F:GTPase activator activity"/>
    <property type="evidence" value="ECO:0007669"/>
    <property type="project" value="TreeGrafter"/>
</dbReference>
<dbReference type="SUPFAM" id="SSF143885">
    <property type="entry name" value="RGC domain-like"/>
    <property type="match status" value="1"/>
</dbReference>
<dbReference type="InterPro" id="IPR036872">
    <property type="entry name" value="CH_dom_sf"/>
</dbReference>
<evidence type="ECO:0000256" key="1">
    <source>
        <dbReference type="SAM" id="MobiDB-lite"/>
    </source>
</evidence>
<feature type="domain" description="Calponin-homology (CH)" evidence="3">
    <location>
        <begin position="120"/>
        <end position="226"/>
    </location>
</feature>
<feature type="domain" description="Ras-GAP" evidence="2">
    <location>
        <begin position="746"/>
        <end position="975"/>
    </location>
</feature>
<reference evidence="4 5" key="1">
    <citation type="submission" date="2016-04" db="EMBL/GenBank/DDBJ databases">
        <title>Evolutionary innovation and constraint leading to complex multicellularity in the Ascomycota.</title>
        <authorList>
            <person name="Cisse O."/>
            <person name="Nguyen A."/>
            <person name="Hewitt D.A."/>
            <person name="Jedd G."/>
            <person name="Stajich J.E."/>
        </authorList>
    </citation>
    <scope>NUCLEOTIDE SEQUENCE [LARGE SCALE GENOMIC DNA]</scope>
    <source>
        <strain evidence="4 5">DAH-3</strain>
    </source>
</reference>
<dbReference type="PANTHER" id="PTHR14149:SF14">
    <property type="entry name" value="CALPONIN-HOMOLOGY (CH) DOMAIN-CONTAINING PROTEIN"/>
    <property type="match status" value="1"/>
</dbReference>
<comment type="caution">
    <text evidence="4">The sequence shown here is derived from an EMBL/GenBank/DDBJ whole genome shotgun (WGS) entry which is preliminary data.</text>
</comment>
<dbReference type="PROSITE" id="PS50096">
    <property type="entry name" value="IQ"/>
    <property type="match status" value="5"/>
</dbReference>
<dbReference type="InterPro" id="IPR001715">
    <property type="entry name" value="CH_dom"/>
</dbReference>
<dbReference type="Pfam" id="PF03836">
    <property type="entry name" value="RasGAP_C"/>
    <property type="match status" value="1"/>
</dbReference>
<dbReference type="Pfam" id="PF00616">
    <property type="entry name" value="RasGAP"/>
    <property type="match status" value="1"/>
</dbReference>
<feature type="region of interest" description="Disordered" evidence="1">
    <location>
        <begin position="1"/>
        <end position="47"/>
    </location>
</feature>
<evidence type="ECO:0000259" key="2">
    <source>
        <dbReference type="PROSITE" id="PS50018"/>
    </source>
</evidence>
<dbReference type="PROSITE" id="PS50018">
    <property type="entry name" value="RAS_GTPASE_ACTIV_2"/>
    <property type="match status" value="1"/>
</dbReference>